<evidence type="ECO:0000313" key="2">
    <source>
        <dbReference type="EMBL" id="KAK5886718.1"/>
    </source>
</evidence>
<gene>
    <name evidence="2" type="ORF">CesoFtcFv8_017723</name>
</gene>
<keyword evidence="3" id="KW-1185">Reference proteome</keyword>
<protein>
    <submittedName>
        <fullName evidence="2">Uncharacterized protein</fullName>
    </submittedName>
</protein>
<accession>A0AAN8GQI8</accession>
<proteinExistence type="predicted"/>
<evidence type="ECO:0000256" key="1">
    <source>
        <dbReference type="SAM" id="MobiDB-lite"/>
    </source>
</evidence>
<comment type="caution">
    <text evidence="2">The sequence shown here is derived from an EMBL/GenBank/DDBJ whole genome shotgun (WGS) entry which is preliminary data.</text>
</comment>
<reference evidence="2 3" key="1">
    <citation type="journal article" date="2023" name="Mol. Biol. Evol.">
        <title>Genomics of Secondarily Temperate Adaptation in the Only Non-Antarctic Icefish.</title>
        <authorList>
            <person name="Rivera-Colon A.G."/>
            <person name="Rayamajhi N."/>
            <person name="Minhas B.F."/>
            <person name="Madrigal G."/>
            <person name="Bilyk K.T."/>
            <person name="Yoon V."/>
            <person name="Hune M."/>
            <person name="Gregory S."/>
            <person name="Cheng C.H.C."/>
            <person name="Catchen J.M."/>
        </authorList>
    </citation>
    <scope>NUCLEOTIDE SEQUENCE [LARGE SCALE GENOMIC DNA]</scope>
    <source>
        <strain evidence="2">JC2023a</strain>
    </source>
</reference>
<name>A0AAN8GQI8_9TELE</name>
<sequence length="100" mass="11106">MSRGGKRMKEEIGERKKKGHQRSSSGTATKPEGSFCRRPQHLVEEQVDSNRTSAQQRAAKSTNTPNEEPETQCRIPPMQHSSNIETAHLSRSAYSAAVLT</sequence>
<dbReference type="Proteomes" id="UP001335648">
    <property type="component" value="Unassembled WGS sequence"/>
</dbReference>
<evidence type="ECO:0000313" key="3">
    <source>
        <dbReference type="Proteomes" id="UP001335648"/>
    </source>
</evidence>
<feature type="compositionally biased region" description="Polar residues" evidence="1">
    <location>
        <begin position="49"/>
        <end position="66"/>
    </location>
</feature>
<dbReference type="EMBL" id="JAULUE010002059">
    <property type="protein sequence ID" value="KAK5886718.1"/>
    <property type="molecule type" value="Genomic_DNA"/>
</dbReference>
<dbReference type="AlphaFoldDB" id="A0AAN8GQI8"/>
<feature type="region of interest" description="Disordered" evidence="1">
    <location>
        <begin position="1"/>
        <end position="100"/>
    </location>
</feature>
<organism evidence="2 3">
    <name type="scientific">Champsocephalus esox</name>
    <name type="common">pike icefish</name>
    <dbReference type="NCBI Taxonomy" id="159716"/>
    <lineage>
        <taxon>Eukaryota</taxon>
        <taxon>Metazoa</taxon>
        <taxon>Chordata</taxon>
        <taxon>Craniata</taxon>
        <taxon>Vertebrata</taxon>
        <taxon>Euteleostomi</taxon>
        <taxon>Actinopterygii</taxon>
        <taxon>Neopterygii</taxon>
        <taxon>Teleostei</taxon>
        <taxon>Neoteleostei</taxon>
        <taxon>Acanthomorphata</taxon>
        <taxon>Eupercaria</taxon>
        <taxon>Perciformes</taxon>
        <taxon>Notothenioidei</taxon>
        <taxon>Channichthyidae</taxon>
        <taxon>Champsocephalus</taxon>
    </lineage>
</organism>